<dbReference type="AlphaFoldDB" id="A0A0J9SFC3"/>
<name>A0A0J9SFC3_PLAVI</name>
<accession>A0A0J9SFC3</accession>
<dbReference type="PROSITE" id="PS51025">
    <property type="entry name" value="PWI"/>
    <property type="match status" value="1"/>
</dbReference>
<feature type="compositionally biased region" description="Low complexity" evidence="3">
    <location>
        <begin position="299"/>
        <end position="319"/>
    </location>
</feature>
<dbReference type="InterPro" id="IPR002483">
    <property type="entry name" value="PWI_dom"/>
</dbReference>
<evidence type="ECO:0000256" key="2">
    <source>
        <dbReference type="SAM" id="Coils"/>
    </source>
</evidence>
<evidence type="ECO:0000313" key="6">
    <source>
        <dbReference type="Proteomes" id="UP000053562"/>
    </source>
</evidence>
<reference evidence="5 6" key="1">
    <citation type="submission" date="2011-08" db="EMBL/GenBank/DDBJ databases">
        <title>The Genome Sequence of Plasmodium vivax India VII.</title>
        <authorList>
            <consortium name="The Broad Institute Genome Sequencing Platform"/>
            <consortium name="The Broad Institute Genome Sequencing Center for Infectious Disease"/>
            <person name="Neafsey D."/>
            <person name="Carlton J."/>
            <person name="Barnwell J."/>
            <person name="Collins W."/>
            <person name="Escalante A."/>
            <person name="Mullikin J."/>
            <person name="Saul A."/>
            <person name="Guigo R."/>
            <person name="Camara F."/>
            <person name="Young S.K."/>
            <person name="Zeng Q."/>
            <person name="Gargeya S."/>
            <person name="Fitzgerald M."/>
            <person name="Haas B."/>
            <person name="Abouelleil A."/>
            <person name="Alvarado L."/>
            <person name="Arachchi H.M."/>
            <person name="Berlin A."/>
            <person name="Brown A."/>
            <person name="Chapman S.B."/>
            <person name="Chen Z."/>
            <person name="Dunbar C."/>
            <person name="Freedman E."/>
            <person name="Gearin G."/>
            <person name="Gellesch M."/>
            <person name="Goldberg J."/>
            <person name="Griggs A."/>
            <person name="Gujja S."/>
            <person name="Heiman D."/>
            <person name="Howarth C."/>
            <person name="Larson L."/>
            <person name="Lui A."/>
            <person name="MacDonald P.J.P."/>
            <person name="Montmayeur A."/>
            <person name="Murphy C."/>
            <person name="Neiman D."/>
            <person name="Pearson M."/>
            <person name="Priest M."/>
            <person name="Roberts A."/>
            <person name="Saif S."/>
            <person name="Shea T."/>
            <person name="Shenoy N."/>
            <person name="Sisk P."/>
            <person name="Stolte C."/>
            <person name="Sykes S."/>
            <person name="Wortman J."/>
            <person name="Nusbaum C."/>
            <person name="Birren B."/>
        </authorList>
    </citation>
    <scope>NUCLEOTIDE SEQUENCE [LARGE SCALE GENOMIC DNA]</scope>
    <source>
        <strain evidence="5 6">India VII</strain>
    </source>
</reference>
<evidence type="ECO:0000259" key="4">
    <source>
        <dbReference type="PROSITE" id="PS51025"/>
    </source>
</evidence>
<protein>
    <recommendedName>
        <fullName evidence="4">PWI domain-containing protein</fullName>
    </recommendedName>
</protein>
<evidence type="ECO:0000256" key="1">
    <source>
        <dbReference type="ARBA" id="ARBA00022664"/>
    </source>
</evidence>
<feature type="region of interest" description="Disordered" evidence="3">
    <location>
        <begin position="164"/>
        <end position="389"/>
    </location>
</feature>
<dbReference type="Pfam" id="PF01480">
    <property type="entry name" value="PWI"/>
    <property type="match status" value="1"/>
</dbReference>
<dbReference type="PANTHER" id="PTHR23148:SF0">
    <property type="entry name" value="SERINE_ARGININE REPETITIVE MATRIX PROTEIN 1"/>
    <property type="match status" value="1"/>
</dbReference>
<dbReference type="EMBL" id="KQ234274">
    <property type="protein sequence ID" value="KMZ80682.1"/>
    <property type="molecule type" value="Genomic_DNA"/>
</dbReference>
<dbReference type="SUPFAM" id="SSF101233">
    <property type="entry name" value="PWI domain"/>
    <property type="match status" value="1"/>
</dbReference>
<dbReference type="GO" id="GO:0003723">
    <property type="term" value="F:RNA binding"/>
    <property type="evidence" value="ECO:0007669"/>
    <property type="project" value="TreeGrafter"/>
</dbReference>
<evidence type="ECO:0000256" key="3">
    <source>
        <dbReference type="SAM" id="MobiDB-lite"/>
    </source>
</evidence>
<gene>
    <name evidence="5" type="ORF">PVIIG_03049</name>
</gene>
<dbReference type="OrthoDB" id="163257at2759"/>
<keyword evidence="1" id="KW-0507">mRNA processing</keyword>
<dbReference type="GO" id="GO:0006397">
    <property type="term" value="P:mRNA processing"/>
    <property type="evidence" value="ECO:0007669"/>
    <property type="project" value="UniProtKB-KW"/>
</dbReference>
<feature type="compositionally biased region" description="Basic residues" evidence="3">
    <location>
        <begin position="216"/>
        <end position="225"/>
    </location>
</feature>
<feature type="coiled-coil region" evidence="2">
    <location>
        <begin position="129"/>
        <end position="163"/>
    </location>
</feature>
<dbReference type="GO" id="GO:0005681">
    <property type="term" value="C:spliceosomal complex"/>
    <property type="evidence" value="ECO:0007669"/>
    <property type="project" value="TreeGrafter"/>
</dbReference>
<dbReference type="GO" id="GO:0048024">
    <property type="term" value="P:regulation of mRNA splicing, via spliceosome"/>
    <property type="evidence" value="ECO:0007669"/>
    <property type="project" value="TreeGrafter"/>
</dbReference>
<organism evidence="5 6">
    <name type="scientific">Plasmodium vivax India VII</name>
    <dbReference type="NCBI Taxonomy" id="1077284"/>
    <lineage>
        <taxon>Eukaryota</taxon>
        <taxon>Sar</taxon>
        <taxon>Alveolata</taxon>
        <taxon>Apicomplexa</taxon>
        <taxon>Aconoidasida</taxon>
        <taxon>Haemosporida</taxon>
        <taxon>Plasmodiidae</taxon>
        <taxon>Plasmodium</taxon>
        <taxon>Plasmodium (Plasmodium)</taxon>
    </lineage>
</organism>
<dbReference type="Gene3D" id="1.20.1390.10">
    <property type="entry name" value="PWI domain"/>
    <property type="match status" value="1"/>
</dbReference>
<dbReference type="InterPro" id="IPR052225">
    <property type="entry name" value="Ser/Arg_repetitive_matrix"/>
</dbReference>
<feature type="compositionally biased region" description="Basic and acidic residues" evidence="3">
    <location>
        <begin position="341"/>
        <end position="364"/>
    </location>
</feature>
<dbReference type="PANTHER" id="PTHR23148">
    <property type="entry name" value="SERINE/ARGININE REGULATED NUCLEAR MATRIX PROTEIN"/>
    <property type="match status" value="1"/>
</dbReference>
<feature type="domain" description="PWI" evidence="4">
    <location>
        <begin position="29"/>
        <end position="138"/>
    </location>
</feature>
<sequence>MRGAGGFYKGTNTEQTPYFGDKEKKLIEKMTWPEIYKHKIDLTKINLDVVGKWIQKRLIEILGFEDDILYEYCVSQLRLDPEAIDEESENFLNSKRLKINLTGFIGNKKSEVFVQELLELLISGEQNEAQLLASQMETKRIEMEQVQKENELLQRNIHNLRSIYAESANRKDPTPAENASGETDDPNGPPKDPKGRPQDQNKQIDGHSPKRSDHIHNKRRKKPTRRSSPESSPSTIEGDKHAKYKRRKHKIYANRERRHSDEEEEERDGPSCIEDSSSDEPTEETRGGRGKQERRRRSVSAANSDGRSSSSASLSPSSAGTAKHKHRRELDAANGRNGRGSVKEFDDDSTRKSSRDSNAKEIHSILKRKSYNSMKKGLRAWSPSESDNG</sequence>
<feature type="compositionally biased region" description="Basic residues" evidence="3">
    <location>
        <begin position="242"/>
        <end position="252"/>
    </location>
</feature>
<keyword evidence="2" id="KW-0175">Coiled coil</keyword>
<dbReference type="InterPro" id="IPR036483">
    <property type="entry name" value="PWI_dom_sf"/>
</dbReference>
<dbReference type="Proteomes" id="UP000053562">
    <property type="component" value="Unassembled WGS sequence"/>
</dbReference>
<proteinExistence type="predicted"/>
<feature type="compositionally biased region" description="Basic and acidic residues" evidence="3">
    <location>
        <begin position="191"/>
        <end position="215"/>
    </location>
</feature>
<dbReference type="SMART" id="SM00311">
    <property type="entry name" value="PWI"/>
    <property type="match status" value="1"/>
</dbReference>
<evidence type="ECO:0000313" key="5">
    <source>
        <dbReference type="EMBL" id="KMZ80682.1"/>
    </source>
</evidence>